<sequence>MEEQVNPLERDHFLSVVLPGGMEKNATVHGSKPVMDLLVTLCATYHLNPSDYTVEVLSPNKNNISFKPNSPIGSLEAERIVLKPKMVEEKIRRPYMPEATVRLLINYNKSHKAVVRVNPRVPLETLLPLVCDKCEFKVETTVLLRDSQSKEPLDVTKTLNDHGLREVFARDAAGKEPAEHQLRPKTPEAAVAPTELISPPALQDLSKKEKKQKENAGFLSLFRRRKKKPEMEEAVSAPTSPGLSKQMAVSMSEQDVCCSDTLQADMPKKRRAPQPPMGASQSVPNNLSTCHLSGPQRSAESTLRSTKRRAPPPPCATTLQEPQEPRELQELQADTQHVTGTVDSLNTVEELRESDESASVNQSVSSSSSPHPSQTRSSSSSSRPSLDPYLPSFRAKDFSDARTSLAKVLTSSVSKGTLVRRLRNSATFPKLHSVSFTSRTHRGPEAAGFCAELESVIKSKLPTEPEWEDPLQRKGTTTFKVVPSKRQTSHDPEVTEDVPDQDQVTEDVPDQDQLTEDVPVPYQVTEDVPD</sequence>
<dbReference type="InterPro" id="IPR039895">
    <property type="entry name" value="COBL-like"/>
</dbReference>
<name>A0A3B4U255_SERDU</name>
<feature type="compositionally biased region" description="Polar residues" evidence="1">
    <location>
        <begin position="237"/>
        <end position="252"/>
    </location>
</feature>
<dbReference type="Proteomes" id="UP000261420">
    <property type="component" value="Unplaced"/>
</dbReference>
<dbReference type="AlphaFoldDB" id="A0A3B4U255"/>
<dbReference type="InterPro" id="IPR019025">
    <property type="entry name" value="Cordon-bleu_ubiquitin_domain"/>
</dbReference>
<dbReference type="PANTHER" id="PTHR21557:SF2">
    <property type="entry name" value="CORDON-BLEU PROTEIN-LIKE 1"/>
    <property type="match status" value="1"/>
</dbReference>
<feature type="compositionally biased region" description="Polar residues" evidence="1">
    <location>
        <begin position="333"/>
        <end position="347"/>
    </location>
</feature>
<dbReference type="Ensembl" id="ENSSDUT00000012218.1">
    <property type="protein sequence ID" value="ENSSDUP00000012000.1"/>
    <property type="gene ID" value="ENSSDUG00000008703.1"/>
</dbReference>
<dbReference type="Gene3D" id="3.10.20.90">
    <property type="entry name" value="Phosphatidylinositol 3-kinase Catalytic Subunit, Chain A, domain 1"/>
    <property type="match status" value="1"/>
</dbReference>
<evidence type="ECO:0000259" key="2">
    <source>
        <dbReference type="Pfam" id="PF09469"/>
    </source>
</evidence>
<dbReference type="PANTHER" id="PTHR21557">
    <property type="entry name" value="CORDON-BLEU"/>
    <property type="match status" value="1"/>
</dbReference>
<evidence type="ECO:0000313" key="3">
    <source>
        <dbReference type="Ensembl" id="ENSSDUP00000012000.1"/>
    </source>
</evidence>
<evidence type="ECO:0000313" key="4">
    <source>
        <dbReference type="Proteomes" id="UP000261420"/>
    </source>
</evidence>
<protein>
    <submittedName>
        <fullName evidence="3">Cordon-bleu WH2 repeat protein-like 1a</fullName>
    </submittedName>
</protein>
<evidence type="ECO:0000256" key="1">
    <source>
        <dbReference type="SAM" id="MobiDB-lite"/>
    </source>
</evidence>
<dbReference type="GeneTree" id="ENSGT00530000063608"/>
<feature type="compositionally biased region" description="Acidic residues" evidence="1">
    <location>
        <begin position="494"/>
        <end position="515"/>
    </location>
</feature>
<dbReference type="GO" id="GO:0003785">
    <property type="term" value="F:actin monomer binding"/>
    <property type="evidence" value="ECO:0007669"/>
    <property type="project" value="InterPro"/>
</dbReference>
<feature type="region of interest" description="Disordered" evidence="1">
    <location>
        <begin position="461"/>
        <end position="530"/>
    </location>
</feature>
<reference evidence="3" key="2">
    <citation type="submission" date="2025-09" db="UniProtKB">
        <authorList>
            <consortium name="Ensembl"/>
        </authorList>
    </citation>
    <scope>IDENTIFICATION</scope>
</reference>
<feature type="compositionally biased region" description="Low complexity" evidence="1">
    <location>
        <begin position="357"/>
        <end position="392"/>
    </location>
</feature>
<proteinExistence type="predicted"/>
<dbReference type="Pfam" id="PF09469">
    <property type="entry name" value="Cobl"/>
    <property type="match status" value="1"/>
</dbReference>
<keyword evidence="4" id="KW-1185">Reference proteome</keyword>
<feature type="region of interest" description="Disordered" evidence="1">
    <location>
        <begin position="223"/>
        <end position="252"/>
    </location>
</feature>
<feature type="region of interest" description="Disordered" evidence="1">
    <location>
        <begin position="267"/>
        <end position="393"/>
    </location>
</feature>
<feature type="domain" description="Cordon-bleu ubiquitin-like" evidence="2">
    <location>
        <begin position="93"/>
        <end position="173"/>
    </location>
</feature>
<accession>A0A3B4U255</accession>
<feature type="compositionally biased region" description="Polar residues" evidence="1">
    <location>
        <begin position="279"/>
        <end position="304"/>
    </location>
</feature>
<organism evidence="3 4">
    <name type="scientific">Seriola dumerili</name>
    <name type="common">Greater amberjack</name>
    <name type="synonym">Caranx dumerili</name>
    <dbReference type="NCBI Taxonomy" id="41447"/>
    <lineage>
        <taxon>Eukaryota</taxon>
        <taxon>Metazoa</taxon>
        <taxon>Chordata</taxon>
        <taxon>Craniata</taxon>
        <taxon>Vertebrata</taxon>
        <taxon>Euteleostomi</taxon>
        <taxon>Actinopterygii</taxon>
        <taxon>Neopterygii</taxon>
        <taxon>Teleostei</taxon>
        <taxon>Neoteleostei</taxon>
        <taxon>Acanthomorphata</taxon>
        <taxon>Carangaria</taxon>
        <taxon>Carangiformes</taxon>
        <taxon>Carangidae</taxon>
        <taxon>Seriola</taxon>
    </lineage>
</organism>
<reference evidence="3" key="1">
    <citation type="submission" date="2025-08" db="UniProtKB">
        <authorList>
            <consortium name="Ensembl"/>
        </authorList>
    </citation>
    <scope>IDENTIFICATION</scope>
</reference>